<feature type="domain" description="Tubulin-like CetZ C-terminal" evidence="4">
    <location>
        <begin position="206"/>
        <end position="382"/>
    </location>
</feature>
<dbReference type="PROSITE" id="PS00227">
    <property type="entry name" value="TUBULIN"/>
    <property type="match status" value="1"/>
</dbReference>
<dbReference type="Proteomes" id="UP000177932">
    <property type="component" value="Unassembled WGS sequence"/>
</dbReference>
<evidence type="ECO:0000256" key="1">
    <source>
        <dbReference type="ARBA" id="ARBA00022741"/>
    </source>
</evidence>
<dbReference type="SUPFAM" id="SSF52490">
    <property type="entry name" value="Tubulin nucleotide-binding domain-like"/>
    <property type="match status" value="1"/>
</dbReference>
<keyword evidence="1" id="KW-0547">Nucleotide-binding</keyword>
<dbReference type="Pfam" id="PF21011">
    <property type="entry name" value="CetZ_C"/>
    <property type="match status" value="1"/>
</dbReference>
<evidence type="ECO:0000256" key="2">
    <source>
        <dbReference type="ARBA" id="ARBA00023134"/>
    </source>
</evidence>
<evidence type="ECO:0000259" key="4">
    <source>
        <dbReference type="Pfam" id="PF21011"/>
    </source>
</evidence>
<dbReference type="Pfam" id="PF00091">
    <property type="entry name" value="Tubulin"/>
    <property type="match status" value="1"/>
</dbReference>
<evidence type="ECO:0000313" key="6">
    <source>
        <dbReference type="Proteomes" id="UP000177932"/>
    </source>
</evidence>
<dbReference type="STRING" id="1802158.A2827_00525"/>
<dbReference type="GO" id="GO:0007017">
    <property type="term" value="P:microtubule-based process"/>
    <property type="evidence" value="ECO:0007669"/>
    <property type="project" value="InterPro"/>
</dbReference>
<proteinExistence type="predicted"/>
<dbReference type="GO" id="GO:0051301">
    <property type="term" value="P:cell division"/>
    <property type="evidence" value="ECO:0007669"/>
    <property type="project" value="TreeGrafter"/>
</dbReference>
<dbReference type="GO" id="GO:0005525">
    <property type="term" value="F:GTP binding"/>
    <property type="evidence" value="ECO:0007669"/>
    <property type="project" value="UniProtKB-KW"/>
</dbReference>
<dbReference type="EMBL" id="MHOD01000001">
    <property type="protein sequence ID" value="OGZ58755.1"/>
    <property type="molecule type" value="Genomic_DNA"/>
</dbReference>
<evidence type="ECO:0000313" key="5">
    <source>
        <dbReference type="EMBL" id="OGZ58755.1"/>
    </source>
</evidence>
<name>A0A1G2H8D8_9BACT</name>
<gene>
    <name evidence="5" type="ORF">A2827_00525</name>
</gene>
<protein>
    <submittedName>
        <fullName evidence="5">Uncharacterized protein</fullName>
    </submittedName>
</protein>
<dbReference type="InterPro" id="IPR036525">
    <property type="entry name" value="Tubulin/FtsZ_GTPase_sf"/>
</dbReference>
<dbReference type="GO" id="GO:0005874">
    <property type="term" value="C:microtubule"/>
    <property type="evidence" value="ECO:0007669"/>
    <property type="project" value="InterPro"/>
</dbReference>
<sequence length="426" mass="46475">MKLVIVGCGQGGGNIADEFARMAYWLWENRKVRIITGDKEGSNIRKKDPDIIKGIFALNLGKGDMYGLENIPQTEDHSILLGAADNFRGRGAGKVNQDGAEQAKKESKKIVGTIREYGNVYSADAILVIASTAGGTGSGSVGVIVDMLKDEFKKPVYAMLVLPFRSDYDDADSVVNTATCLKRVLENSKADAVFIIDNERFVRKSDSMKVNYLLINRRIVDSFMDILSVGEETGVNYIGEVLDANDLIRVLKGHTAIGVSFKDVPPRPKEKAGIFGRGNPRHISATQAQIERARNAVDEALGELSVGCDFTHKDSGLALYDAGGVIGLFSGPAEEATEEIISMMDSVLAEKVPDAKRRKGTYPGRSSNTIGVTVILTDIGEGALMDQVKWFYEEALKYKDKINERSAKRKDNWGSVKRVGEDLPSL</sequence>
<organism evidence="5 6">
    <name type="scientific">Candidatus Spechtbacteria bacterium RIFCSPHIGHO2_01_FULL_43_30</name>
    <dbReference type="NCBI Taxonomy" id="1802158"/>
    <lineage>
        <taxon>Bacteria</taxon>
        <taxon>Candidatus Spechtiibacteriota</taxon>
    </lineage>
</organism>
<reference evidence="5 6" key="1">
    <citation type="journal article" date="2016" name="Nat. Commun.">
        <title>Thousands of microbial genomes shed light on interconnected biogeochemical processes in an aquifer system.</title>
        <authorList>
            <person name="Anantharaman K."/>
            <person name="Brown C.T."/>
            <person name="Hug L.A."/>
            <person name="Sharon I."/>
            <person name="Castelle C.J."/>
            <person name="Probst A.J."/>
            <person name="Thomas B.C."/>
            <person name="Singh A."/>
            <person name="Wilkins M.J."/>
            <person name="Karaoz U."/>
            <person name="Brodie E.L."/>
            <person name="Williams K.H."/>
            <person name="Hubbard S.S."/>
            <person name="Banfield J.F."/>
        </authorList>
    </citation>
    <scope>NUCLEOTIDE SEQUENCE [LARGE SCALE GENOMIC DNA]</scope>
</reference>
<dbReference type="InterPro" id="IPR048737">
    <property type="entry name" value="CetZ_C"/>
</dbReference>
<dbReference type="InterPro" id="IPR045061">
    <property type="entry name" value="FtsZ/CetZ"/>
</dbReference>
<dbReference type="PANTHER" id="PTHR30314">
    <property type="entry name" value="CELL DIVISION PROTEIN FTSZ-RELATED"/>
    <property type="match status" value="1"/>
</dbReference>
<evidence type="ECO:0000259" key="3">
    <source>
        <dbReference type="Pfam" id="PF00091"/>
    </source>
</evidence>
<keyword evidence="2" id="KW-0342">GTP-binding</keyword>
<accession>A0A1G2H8D8</accession>
<dbReference type="Gene3D" id="3.40.50.1440">
    <property type="entry name" value="Tubulin/FtsZ, GTPase domain"/>
    <property type="match status" value="1"/>
</dbReference>
<dbReference type="PANTHER" id="PTHR30314:SF10">
    <property type="entry name" value="TUBULIN-LIKE PROTEIN CETZ"/>
    <property type="match status" value="1"/>
</dbReference>
<dbReference type="GO" id="GO:0003924">
    <property type="term" value="F:GTPase activity"/>
    <property type="evidence" value="ECO:0007669"/>
    <property type="project" value="InterPro"/>
</dbReference>
<dbReference type="GO" id="GO:0005737">
    <property type="term" value="C:cytoplasm"/>
    <property type="evidence" value="ECO:0007669"/>
    <property type="project" value="TreeGrafter"/>
</dbReference>
<dbReference type="Gene3D" id="3.30.1330.20">
    <property type="entry name" value="Tubulin/FtsZ, C-terminal domain"/>
    <property type="match status" value="1"/>
</dbReference>
<dbReference type="GO" id="GO:0032153">
    <property type="term" value="C:cell division site"/>
    <property type="evidence" value="ECO:0007669"/>
    <property type="project" value="TreeGrafter"/>
</dbReference>
<dbReference type="InterPro" id="IPR017975">
    <property type="entry name" value="Tubulin_CS"/>
</dbReference>
<feature type="domain" description="Tubulin/FtsZ GTPase" evidence="3">
    <location>
        <begin position="3"/>
        <end position="203"/>
    </location>
</feature>
<comment type="caution">
    <text evidence="5">The sequence shown here is derived from an EMBL/GenBank/DDBJ whole genome shotgun (WGS) entry which is preliminary data.</text>
</comment>
<dbReference type="InterPro" id="IPR003008">
    <property type="entry name" value="Tubulin_FtsZ_GTPase"/>
</dbReference>
<dbReference type="AlphaFoldDB" id="A0A1G2H8D8"/>
<dbReference type="InterPro" id="IPR037103">
    <property type="entry name" value="Tubulin/FtsZ-like_C"/>
</dbReference>